<evidence type="ECO:0000313" key="3">
    <source>
        <dbReference type="Proteomes" id="UP000094056"/>
    </source>
</evidence>
<dbReference type="AlphaFoldDB" id="A0A1E3XAX4"/>
<evidence type="ECO:0000313" key="2">
    <source>
        <dbReference type="EMBL" id="ODS32785.1"/>
    </source>
</evidence>
<name>A0A1E3XAX4_9BACT</name>
<sequence length="106" mass="12924">MKIVEYVTPLGFDGRRRTRHIRVDNNVIEFVVQYEINIKNRWYPVVRYDTAHGFAHKDILSYKSDDRKEILPFDDINLALTFAEKDLKDNWQKYRKRYLKEVEEND</sequence>
<accession>A0A1E3XAX4</accession>
<organism evidence="2 3">
    <name type="scientific">Candidatus Scalindua rubra</name>
    <dbReference type="NCBI Taxonomy" id="1872076"/>
    <lineage>
        <taxon>Bacteria</taxon>
        <taxon>Pseudomonadati</taxon>
        <taxon>Planctomycetota</taxon>
        <taxon>Candidatus Brocadiia</taxon>
        <taxon>Candidatus Brocadiales</taxon>
        <taxon>Candidatus Scalinduaceae</taxon>
        <taxon>Candidatus Scalindua</taxon>
    </lineage>
</organism>
<feature type="domain" description="DUF7718" evidence="1">
    <location>
        <begin position="1"/>
        <end position="103"/>
    </location>
</feature>
<dbReference type="EMBL" id="MAYW01000049">
    <property type="protein sequence ID" value="ODS32785.1"/>
    <property type="molecule type" value="Genomic_DNA"/>
</dbReference>
<comment type="caution">
    <text evidence="2">The sequence shown here is derived from an EMBL/GenBank/DDBJ whole genome shotgun (WGS) entry which is preliminary data.</text>
</comment>
<dbReference type="Proteomes" id="UP000094056">
    <property type="component" value="Unassembled WGS sequence"/>
</dbReference>
<dbReference type="InterPro" id="IPR056135">
    <property type="entry name" value="DUF7718"/>
</dbReference>
<dbReference type="Pfam" id="PF24839">
    <property type="entry name" value="DUF7718"/>
    <property type="match status" value="1"/>
</dbReference>
<reference evidence="2 3" key="1">
    <citation type="submission" date="2016-07" db="EMBL/GenBank/DDBJ databases">
        <title>Draft genome of Scalindua rubra, obtained from a brine-seawater interface in the Red Sea, sheds light on salt adaptation in anammox bacteria.</title>
        <authorList>
            <person name="Speth D.R."/>
            <person name="Lagkouvardos I."/>
            <person name="Wang Y."/>
            <person name="Qian P.-Y."/>
            <person name="Dutilh B.E."/>
            <person name="Jetten M.S."/>
        </authorList>
    </citation>
    <scope>NUCLEOTIDE SEQUENCE [LARGE SCALE GENOMIC DNA]</scope>
    <source>
        <strain evidence="2">BSI-1</strain>
    </source>
</reference>
<evidence type="ECO:0000259" key="1">
    <source>
        <dbReference type="Pfam" id="PF24839"/>
    </source>
</evidence>
<protein>
    <recommendedName>
        <fullName evidence="1">DUF7718 domain-containing protein</fullName>
    </recommendedName>
</protein>
<gene>
    <name evidence="2" type="ORF">SCARUB_02105</name>
</gene>
<proteinExistence type="predicted"/>